<dbReference type="PANTHER" id="PTHR37984:SF5">
    <property type="entry name" value="PROTEIN NYNRIN-LIKE"/>
    <property type="match status" value="1"/>
</dbReference>
<name>A0A8C7XB50_9TELE</name>
<keyword evidence="16" id="KW-1185">Reference proteome</keyword>
<dbReference type="InterPro" id="IPR036397">
    <property type="entry name" value="RNaseH_sf"/>
</dbReference>
<dbReference type="InterPro" id="IPR043128">
    <property type="entry name" value="Rev_trsase/Diguanyl_cyclase"/>
</dbReference>
<feature type="domain" description="Integrase catalytic" evidence="14">
    <location>
        <begin position="740"/>
        <end position="899"/>
    </location>
</feature>
<evidence type="ECO:0000256" key="1">
    <source>
        <dbReference type="ARBA" id="ARBA00010879"/>
    </source>
</evidence>
<dbReference type="Pfam" id="PF22938">
    <property type="entry name" value="Integrase_p58_C"/>
    <property type="match status" value="1"/>
</dbReference>
<evidence type="ECO:0000256" key="6">
    <source>
        <dbReference type="ARBA" id="ARBA00022722"/>
    </source>
</evidence>
<dbReference type="FunFam" id="3.30.420.10:FF:000032">
    <property type="entry name" value="Retrovirus-related Pol polyprotein from transposon 297-like Protein"/>
    <property type="match status" value="1"/>
</dbReference>
<dbReference type="Pfam" id="PF00665">
    <property type="entry name" value="rve"/>
    <property type="match status" value="1"/>
</dbReference>
<dbReference type="Pfam" id="PF00078">
    <property type="entry name" value="RVT_1"/>
    <property type="match status" value="1"/>
</dbReference>
<dbReference type="GO" id="GO:0004523">
    <property type="term" value="F:RNA-DNA hybrid ribonuclease activity"/>
    <property type="evidence" value="ECO:0007669"/>
    <property type="project" value="UniProtKB-EC"/>
</dbReference>
<organism evidence="15 16">
    <name type="scientific">Oryzias sinensis</name>
    <name type="common">Chinese medaka</name>
    <dbReference type="NCBI Taxonomy" id="183150"/>
    <lineage>
        <taxon>Eukaryota</taxon>
        <taxon>Metazoa</taxon>
        <taxon>Chordata</taxon>
        <taxon>Craniata</taxon>
        <taxon>Vertebrata</taxon>
        <taxon>Euteleostomi</taxon>
        <taxon>Actinopterygii</taxon>
        <taxon>Neopterygii</taxon>
        <taxon>Teleostei</taxon>
        <taxon>Neoteleostei</taxon>
        <taxon>Acanthomorphata</taxon>
        <taxon>Ovalentaria</taxon>
        <taxon>Atherinomorphae</taxon>
        <taxon>Beloniformes</taxon>
        <taxon>Adrianichthyidae</taxon>
        <taxon>Oryziinae</taxon>
        <taxon>Oryzias</taxon>
    </lineage>
</organism>
<reference evidence="15" key="2">
    <citation type="submission" date="2025-09" db="UniProtKB">
        <authorList>
            <consortium name="Ensembl"/>
        </authorList>
    </citation>
    <scope>IDENTIFICATION</scope>
</reference>
<dbReference type="InterPro" id="IPR043502">
    <property type="entry name" value="DNA/RNA_pol_sf"/>
</dbReference>
<dbReference type="InterPro" id="IPR041588">
    <property type="entry name" value="Integrase_H2C2"/>
</dbReference>
<evidence type="ECO:0000256" key="12">
    <source>
        <dbReference type="SAM" id="MobiDB-lite"/>
    </source>
</evidence>
<keyword evidence="10" id="KW-0511">Multifunctional enzyme</keyword>
<dbReference type="InterPro" id="IPR012337">
    <property type="entry name" value="RNaseH-like_sf"/>
</dbReference>
<dbReference type="FunFam" id="3.30.70.270:FF:000020">
    <property type="entry name" value="Transposon Tf2-6 polyprotein-like Protein"/>
    <property type="match status" value="1"/>
</dbReference>
<dbReference type="Proteomes" id="UP000694383">
    <property type="component" value="Unplaced"/>
</dbReference>
<dbReference type="GeneTree" id="ENSGT01100000263500"/>
<dbReference type="InterPro" id="IPR000477">
    <property type="entry name" value="RT_dom"/>
</dbReference>
<evidence type="ECO:0000256" key="5">
    <source>
        <dbReference type="ARBA" id="ARBA00022695"/>
    </source>
</evidence>
<evidence type="ECO:0000256" key="3">
    <source>
        <dbReference type="ARBA" id="ARBA00022670"/>
    </source>
</evidence>
<dbReference type="InterPro" id="IPR050951">
    <property type="entry name" value="Retrovirus_Pol_polyprotein"/>
</dbReference>
<dbReference type="EC" id="3.1.26.4" evidence="2"/>
<evidence type="ECO:0000256" key="9">
    <source>
        <dbReference type="ARBA" id="ARBA00022918"/>
    </source>
</evidence>
<dbReference type="CDD" id="cd09274">
    <property type="entry name" value="RNase_HI_RT_Ty3"/>
    <property type="match status" value="1"/>
</dbReference>
<dbReference type="GO" id="GO:0015074">
    <property type="term" value="P:DNA integration"/>
    <property type="evidence" value="ECO:0007669"/>
    <property type="project" value="InterPro"/>
</dbReference>
<keyword evidence="7" id="KW-0255">Endonuclease</keyword>
<dbReference type="PROSITE" id="PS50878">
    <property type="entry name" value="RT_POL"/>
    <property type="match status" value="1"/>
</dbReference>
<dbReference type="Gene3D" id="3.10.20.370">
    <property type="match status" value="1"/>
</dbReference>
<evidence type="ECO:0000256" key="4">
    <source>
        <dbReference type="ARBA" id="ARBA00022679"/>
    </source>
</evidence>
<keyword evidence="8" id="KW-0378">Hydrolase</keyword>
<dbReference type="Gene3D" id="3.30.70.270">
    <property type="match status" value="2"/>
</dbReference>
<dbReference type="GO" id="GO:0003676">
    <property type="term" value="F:nucleic acid binding"/>
    <property type="evidence" value="ECO:0007669"/>
    <property type="project" value="InterPro"/>
</dbReference>
<evidence type="ECO:0000256" key="11">
    <source>
        <dbReference type="ARBA" id="ARBA00039658"/>
    </source>
</evidence>
<dbReference type="AlphaFoldDB" id="A0A8C7XB50"/>
<dbReference type="Ensembl" id="ENSOSIT00000011592.1">
    <property type="protein sequence ID" value="ENSOSIP00000010905.1"/>
    <property type="gene ID" value="ENSOSIG00000006628.1"/>
</dbReference>
<evidence type="ECO:0000256" key="7">
    <source>
        <dbReference type="ARBA" id="ARBA00022759"/>
    </source>
</evidence>
<sequence>MSWLADIHEDCILGLDLLSQWGAQVDVSRARLHLGAESVRLWFTQDPNKKTHKSNQGNRHNQVTACDPHAPDCLPSATAAAAAIKELAARCGQSLGAEQKEQLNHLLLEYVDIFAARDEDCTRTSLVQHHINTGDADPIRLRPHRLPLAKRQAAEDCIRTMAANGIIEPSDSPWTAPVVMVRKKDGGWRPCVDYRRLNAVTRKDSYPLPRIDDALDYVAGSQWFSSLDLRSGYWQVELAREDRAKTAFSIGQGLWQFTVMPFGLCNAPATFERLMERVLRNIPRSRCVVYLDDLLVHAQDFDTALDNLKEVFSAIRGAGLRLNPTKCCFMARETHFLGHVVSSEGVSTDPAKVTAVKEWPQPANLNELRSFLGLASYYRKFIRNFATVAAPLHQLTRKGRRFNWTGDCTEAFQHLKAALTQAPVLAYPDPGQPFILDTDASGVGVGAVLAQPGEGGERVVAFYSCSLKKPEQNYCVTRRELLAVVLAVKHFRTYLLGTRFTLRTDHASLTWLLNFRQPEGQVARWIEVLQEYDFSIHHRPGQRHANADALSRRPCLLEECRYCRRQEEQNQGTAVTVAAAVTLPQVHGDGAELFSQEHVQEAQEADQVLAETRKWVKAGQRPDWSAVSAGDPELKTLHSQWGNLELHNGVLYRRWRARGPGRDRLQLLVPTSLQNEVLHWVHGAAGAGHFGNTKTVKRLRARFYWPGCRQAAELHVHCCDLCTAHKGPTQQSRAPLQQYLVGAPMERVGVDVLGPFPLTESGNRYVLVAMDYFTKWLEAYAVPDQSATTTAKYLVEGMFTRFGVPNELHSDQGRNFESRLFAEVCKRLGVRKTRTTPLHPQSDGLVERFNRTLATQLATLTSTHQRDWDQHLPLVLWAYRTAVQVSSQCTPALLMFGRELRTPVDLVFGAAPEPEITGGLELDYVRQLKDRLGEVHRLAVEAQREAGVKQKRVYDTRAHGPVFGQGDRVWVYCPVRKRGLSPKLMSHWQGPGEILEQISEVVYRVRLPGQGRRVVLHKDRLAPYHPLAPTAQADEDSSVTAVDIEQDNGGQGDAASTARPTRTRRQPVWLRDYVQ</sequence>
<dbReference type="InterPro" id="IPR001584">
    <property type="entry name" value="Integrase_cat-core"/>
</dbReference>
<dbReference type="InterPro" id="IPR041577">
    <property type="entry name" value="RT_RNaseH_2"/>
</dbReference>
<keyword evidence="5" id="KW-0548">Nucleotidyltransferase</keyword>
<dbReference type="SUPFAM" id="SSF53098">
    <property type="entry name" value="Ribonuclease H-like"/>
    <property type="match status" value="1"/>
</dbReference>
<comment type="similarity">
    <text evidence="1">Belongs to the beta type-B retroviral polymerase family. HERV class-II K(HML-2) pol subfamily.</text>
</comment>
<keyword evidence="9" id="KW-0695">RNA-directed DNA polymerase</keyword>
<dbReference type="PROSITE" id="PS50994">
    <property type="entry name" value="INTEGRASE"/>
    <property type="match status" value="1"/>
</dbReference>
<evidence type="ECO:0000256" key="2">
    <source>
        <dbReference type="ARBA" id="ARBA00012180"/>
    </source>
</evidence>
<dbReference type="FunFam" id="3.10.10.10:FF:000007">
    <property type="entry name" value="Retrovirus-related Pol polyprotein from transposon 17.6-like Protein"/>
    <property type="match status" value="1"/>
</dbReference>
<accession>A0A8C7XB50</accession>
<keyword evidence="4" id="KW-0808">Transferase</keyword>
<keyword evidence="6" id="KW-0540">Nuclease</keyword>
<dbReference type="CDD" id="cd01647">
    <property type="entry name" value="RT_LTR"/>
    <property type="match status" value="1"/>
</dbReference>
<dbReference type="FunFam" id="3.10.20.370:FF:000001">
    <property type="entry name" value="Retrovirus-related Pol polyprotein from transposon 17.6-like protein"/>
    <property type="match status" value="1"/>
</dbReference>
<evidence type="ECO:0000259" key="14">
    <source>
        <dbReference type="PROSITE" id="PS50994"/>
    </source>
</evidence>
<dbReference type="PANTHER" id="PTHR37984">
    <property type="entry name" value="PROTEIN CBG26694"/>
    <property type="match status" value="1"/>
</dbReference>
<dbReference type="InterPro" id="IPR054465">
    <property type="entry name" value="Integrase_p58-like_C"/>
</dbReference>
<dbReference type="Pfam" id="PF17919">
    <property type="entry name" value="RT_RNaseH_2"/>
    <property type="match status" value="1"/>
</dbReference>
<feature type="region of interest" description="Disordered" evidence="12">
    <location>
        <begin position="1045"/>
        <end position="1075"/>
    </location>
</feature>
<dbReference type="Gene3D" id="3.10.10.10">
    <property type="entry name" value="HIV Type 1 Reverse Transcriptase, subunit A, domain 1"/>
    <property type="match status" value="1"/>
</dbReference>
<dbReference type="FunFam" id="1.10.340.70:FF:000001">
    <property type="entry name" value="Retrovirus-related Pol polyprotein from transposon gypsy-like Protein"/>
    <property type="match status" value="1"/>
</dbReference>
<proteinExistence type="inferred from homology"/>
<evidence type="ECO:0000313" key="16">
    <source>
        <dbReference type="Proteomes" id="UP000694383"/>
    </source>
</evidence>
<dbReference type="SUPFAM" id="SSF56672">
    <property type="entry name" value="DNA/RNA polymerases"/>
    <property type="match status" value="1"/>
</dbReference>
<dbReference type="GO" id="GO:0008233">
    <property type="term" value="F:peptidase activity"/>
    <property type="evidence" value="ECO:0007669"/>
    <property type="project" value="UniProtKB-KW"/>
</dbReference>
<keyword evidence="3" id="KW-0645">Protease</keyword>
<evidence type="ECO:0000256" key="8">
    <source>
        <dbReference type="ARBA" id="ARBA00022801"/>
    </source>
</evidence>
<reference evidence="15" key="1">
    <citation type="submission" date="2025-08" db="UniProtKB">
        <authorList>
            <consortium name="Ensembl"/>
        </authorList>
    </citation>
    <scope>IDENTIFICATION</scope>
</reference>
<protein>
    <recommendedName>
        <fullName evidence="11">Gypsy retrotransposon integrase-like protein 1</fullName>
        <ecNumber evidence="2">3.1.26.4</ecNumber>
    </recommendedName>
</protein>
<dbReference type="FunFam" id="3.10.10.10:FF:000002">
    <property type="entry name" value="Retrovirus-related Pol polyprotein from transposon 17.6-like protein"/>
    <property type="match status" value="1"/>
</dbReference>
<evidence type="ECO:0000313" key="15">
    <source>
        <dbReference type="Ensembl" id="ENSOSIP00000010905.1"/>
    </source>
</evidence>
<dbReference type="Gene3D" id="3.30.420.10">
    <property type="entry name" value="Ribonuclease H-like superfamily/Ribonuclease H"/>
    <property type="match status" value="1"/>
</dbReference>
<dbReference type="Pfam" id="PF17921">
    <property type="entry name" value="Integrase_H2C2"/>
    <property type="match status" value="1"/>
</dbReference>
<feature type="domain" description="Reverse transcriptase" evidence="13">
    <location>
        <begin position="162"/>
        <end position="341"/>
    </location>
</feature>
<evidence type="ECO:0000256" key="10">
    <source>
        <dbReference type="ARBA" id="ARBA00023268"/>
    </source>
</evidence>
<dbReference type="GO" id="GO:0006508">
    <property type="term" value="P:proteolysis"/>
    <property type="evidence" value="ECO:0007669"/>
    <property type="project" value="UniProtKB-KW"/>
</dbReference>
<dbReference type="Gene3D" id="1.10.340.70">
    <property type="match status" value="1"/>
</dbReference>
<evidence type="ECO:0000259" key="13">
    <source>
        <dbReference type="PROSITE" id="PS50878"/>
    </source>
</evidence>
<dbReference type="GO" id="GO:0003964">
    <property type="term" value="F:RNA-directed DNA polymerase activity"/>
    <property type="evidence" value="ECO:0007669"/>
    <property type="project" value="UniProtKB-KW"/>
</dbReference>